<dbReference type="AlphaFoldDB" id="A0A420B7B9"/>
<keyword evidence="3" id="KW-1185">Reference proteome</keyword>
<accession>A0A420B7B9</accession>
<gene>
    <name evidence="2" type="ORF">DFQ12_2789</name>
</gene>
<dbReference type="Proteomes" id="UP000286246">
    <property type="component" value="Unassembled WGS sequence"/>
</dbReference>
<organism evidence="2 3">
    <name type="scientific">Sphingobacterium detergens</name>
    <dbReference type="NCBI Taxonomy" id="1145106"/>
    <lineage>
        <taxon>Bacteria</taxon>
        <taxon>Pseudomonadati</taxon>
        <taxon>Bacteroidota</taxon>
        <taxon>Sphingobacteriia</taxon>
        <taxon>Sphingobacteriales</taxon>
        <taxon>Sphingobacteriaceae</taxon>
        <taxon>Sphingobacterium</taxon>
    </lineage>
</organism>
<keyword evidence="1" id="KW-0472">Membrane</keyword>
<proteinExistence type="predicted"/>
<sequence>MSRNTIRQKELSEEVQEELQETVEEKAEETEAFIKTLFTVGDLSLNKILEYLPFGAFIAFLMLLYISNRHFAERTIRGIDKVSKEVKELGWDHKSLSAELMKMSTQTEIAKRVDSLGLKERVEPPIKIEVVEKKEDK</sequence>
<comment type="caution">
    <text evidence="2">The sequence shown here is derived from an EMBL/GenBank/DDBJ whole genome shotgun (WGS) entry which is preliminary data.</text>
</comment>
<dbReference type="OrthoDB" id="981249at2"/>
<evidence type="ECO:0000256" key="1">
    <source>
        <dbReference type="SAM" id="Phobius"/>
    </source>
</evidence>
<feature type="transmembrane region" description="Helical" evidence="1">
    <location>
        <begin position="48"/>
        <end position="67"/>
    </location>
</feature>
<dbReference type="EMBL" id="RAPY01000002">
    <property type="protein sequence ID" value="RKE52548.1"/>
    <property type="molecule type" value="Genomic_DNA"/>
</dbReference>
<evidence type="ECO:0000313" key="2">
    <source>
        <dbReference type="EMBL" id="RKE52548.1"/>
    </source>
</evidence>
<keyword evidence="1" id="KW-1133">Transmembrane helix</keyword>
<reference evidence="2 3" key="1">
    <citation type="submission" date="2018-09" db="EMBL/GenBank/DDBJ databases">
        <title>Genomic Encyclopedia of Type Strains, Phase III (KMG-III): the genomes of soil and plant-associated and newly described type strains.</title>
        <authorList>
            <person name="Whitman W."/>
        </authorList>
    </citation>
    <scope>NUCLEOTIDE SEQUENCE [LARGE SCALE GENOMIC DNA]</scope>
    <source>
        <strain evidence="2 3">CECT 7938</strain>
    </source>
</reference>
<keyword evidence="1" id="KW-0812">Transmembrane</keyword>
<dbReference type="RefSeq" id="WP_120259578.1">
    <property type="nucleotide sequence ID" value="NZ_CP182813.1"/>
</dbReference>
<dbReference type="Pfam" id="PF19579">
    <property type="entry name" value="FtsL_2"/>
    <property type="match status" value="1"/>
</dbReference>
<evidence type="ECO:0000313" key="3">
    <source>
        <dbReference type="Proteomes" id="UP000286246"/>
    </source>
</evidence>
<dbReference type="InterPro" id="IPR045755">
    <property type="entry name" value="FtsL-like"/>
</dbReference>
<name>A0A420B7B9_SPHD1</name>
<protein>
    <submittedName>
        <fullName evidence="2">Uncharacterized protein</fullName>
    </submittedName>
</protein>